<organism evidence="2 3">
    <name type="scientific">Plasmopara halstedii</name>
    <name type="common">Downy mildew of sunflower</name>
    <dbReference type="NCBI Taxonomy" id="4781"/>
    <lineage>
        <taxon>Eukaryota</taxon>
        <taxon>Sar</taxon>
        <taxon>Stramenopiles</taxon>
        <taxon>Oomycota</taxon>
        <taxon>Peronosporomycetes</taxon>
        <taxon>Peronosporales</taxon>
        <taxon>Peronosporaceae</taxon>
        <taxon>Plasmopara</taxon>
    </lineage>
</organism>
<feature type="signal peptide" evidence="1">
    <location>
        <begin position="1"/>
        <end position="24"/>
    </location>
</feature>
<keyword evidence="1" id="KW-0732">Signal</keyword>
<reference evidence="3" key="1">
    <citation type="submission" date="2014-09" db="EMBL/GenBank/DDBJ databases">
        <authorList>
            <person name="Sharma Rahul"/>
            <person name="Thines Marco"/>
        </authorList>
    </citation>
    <scope>NUCLEOTIDE SEQUENCE [LARGE SCALE GENOMIC DNA]</scope>
</reference>
<evidence type="ECO:0000313" key="3">
    <source>
        <dbReference type="Proteomes" id="UP000054928"/>
    </source>
</evidence>
<dbReference type="Proteomes" id="UP000054928">
    <property type="component" value="Unassembled WGS sequence"/>
</dbReference>
<dbReference type="EMBL" id="CCYD01003090">
    <property type="protein sequence ID" value="CEG49740.1"/>
    <property type="molecule type" value="Genomic_DNA"/>
</dbReference>
<dbReference type="RefSeq" id="XP_024586109.1">
    <property type="nucleotide sequence ID" value="XM_024720962.1"/>
</dbReference>
<accession>A0A0P1B5F7</accession>
<feature type="chain" id="PRO_5006059195" description="RxLR-like protein" evidence="1">
    <location>
        <begin position="25"/>
        <end position="193"/>
    </location>
</feature>
<dbReference type="GeneID" id="36402544"/>
<keyword evidence="3" id="KW-1185">Reference proteome</keyword>
<evidence type="ECO:0008006" key="4">
    <source>
        <dbReference type="Google" id="ProtNLM"/>
    </source>
</evidence>
<proteinExistence type="predicted"/>
<evidence type="ECO:0000256" key="1">
    <source>
        <dbReference type="SAM" id="SignalP"/>
    </source>
</evidence>
<protein>
    <recommendedName>
        <fullName evidence="4">RxLR-like protein</fullName>
    </recommendedName>
</protein>
<name>A0A0P1B5F7_PLAHL</name>
<sequence>MHFSIYSVVLVATFLACSFTLTRADKDEATNTQVHTSRRLPFFDGKSGKALENVVEEMGDQSQFLLKSNVAHEEKKLRYAEEDKVIKELKELRDRGDATPEDLVKLNKMLNKRVTDLGSDYHVNVYNLFKDPKDAEKAMAVFHQTTKPKKSKLKKIAKYTGLTLLTAFALYGAYEALVSNGPKPEAVGTTTVG</sequence>
<dbReference type="AlphaFoldDB" id="A0A0P1B5F7"/>
<evidence type="ECO:0000313" key="2">
    <source>
        <dbReference type="EMBL" id="CEG49740.1"/>
    </source>
</evidence>